<dbReference type="InterPro" id="IPR007527">
    <property type="entry name" value="Znf_SWIM"/>
</dbReference>
<keyword evidence="1" id="KW-0862">Zinc</keyword>
<keyword evidence="1" id="KW-0863">Zinc-finger</keyword>
<organism evidence="3 4">
    <name type="scientific">Cyclocybe aegerita</name>
    <name type="common">Black poplar mushroom</name>
    <name type="synonym">Agrocybe aegerita</name>
    <dbReference type="NCBI Taxonomy" id="1973307"/>
    <lineage>
        <taxon>Eukaryota</taxon>
        <taxon>Fungi</taxon>
        <taxon>Dikarya</taxon>
        <taxon>Basidiomycota</taxon>
        <taxon>Agaricomycotina</taxon>
        <taxon>Agaricomycetes</taxon>
        <taxon>Agaricomycetidae</taxon>
        <taxon>Agaricales</taxon>
        <taxon>Agaricineae</taxon>
        <taxon>Bolbitiaceae</taxon>
        <taxon>Cyclocybe</taxon>
    </lineage>
</organism>
<dbReference type="PANTHER" id="PTHR28498:SF1">
    <property type="entry name" value="ZINC FINGER SWIM DOMAIN-CONTAINING PROTEIN 7"/>
    <property type="match status" value="1"/>
</dbReference>
<comment type="caution">
    <text evidence="3">The sequence shown here is derived from an EMBL/GenBank/DDBJ whole genome shotgun (WGS) entry which is preliminary data.</text>
</comment>
<protein>
    <recommendedName>
        <fullName evidence="2">SWIM-type domain-containing protein</fullName>
    </recommendedName>
</protein>
<gene>
    <name evidence="3" type="ORF">AAE3_LOCUS3854</name>
</gene>
<dbReference type="Pfam" id="PF04434">
    <property type="entry name" value="SWIM"/>
    <property type="match status" value="1"/>
</dbReference>
<dbReference type="GO" id="GO:0097196">
    <property type="term" value="C:Shu complex"/>
    <property type="evidence" value="ECO:0007669"/>
    <property type="project" value="TreeGrafter"/>
</dbReference>
<feature type="domain" description="SWIM-type" evidence="2">
    <location>
        <begin position="72"/>
        <end position="116"/>
    </location>
</feature>
<dbReference type="Proteomes" id="UP000467700">
    <property type="component" value="Unassembled WGS sequence"/>
</dbReference>
<keyword evidence="4" id="KW-1185">Reference proteome</keyword>
<proteinExistence type="predicted"/>
<sequence>MPFEHLLPLANAIINSIGPDTLSDATLEKLRALFPEKLIIAALDLIDRGNVFHCITSWGHSEYEVLGSTATYSVLVDLEPTRIPYSCTCPAFAYSVLMAGTHIMCKHVLATFISHKMNSSIKRPTNVDDLAAIFTRQFPIPVPNAREPGAS</sequence>
<dbReference type="GO" id="GO:0008270">
    <property type="term" value="F:zinc ion binding"/>
    <property type="evidence" value="ECO:0007669"/>
    <property type="project" value="UniProtKB-KW"/>
</dbReference>
<evidence type="ECO:0000313" key="3">
    <source>
        <dbReference type="EMBL" id="CAA7261781.1"/>
    </source>
</evidence>
<accession>A0A8S0VY23</accession>
<dbReference type="PANTHER" id="PTHR28498">
    <property type="entry name" value="ZINC FINGER SWIM DOMAIN-CONTAINING PROTEIN 7"/>
    <property type="match status" value="1"/>
</dbReference>
<dbReference type="EMBL" id="CACVBS010000034">
    <property type="protein sequence ID" value="CAA7261781.1"/>
    <property type="molecule type" value="Genomic_DNA"/>
</dbReference>
<reference evidence="3 4" key="1">
    <citation type="submission" date="2020-01" db="EMBL/GenBank/DDBJ databases">
        <authorList>
            <person name="Gupta K D."/>
        </authorList>
    </citation>
    <scope>NUCLEOTIDE SEQUENCE [LARGE SCALE GENOMIC DNA]</scope>
</reference>
<evidence type="ECO:0000259" key="2">
    <source>
        <dbReference type="PROSITE" id="PS50966"/>
    </source>
</evidence>
<evidence type="ECO:0000256" key="1">
    <source>
        <dbReference type="PROSITE-ProRule" id="PRU00325"/>
    </source>
</evidence>
<dbReference type="PROSITE" id="PS50966">
    <property type="entry name" value="ZF_SWIM"/>
    <property type="match status" value="1"/>
</dbReference>
<dbReference type="AlphaFoldDB" id="A0A8S0VY23"/>
<name>A0A8S0VY23_CYCAE</name>
<evidence type="ECO:0000313" key="4">
    <source>
        <dbReference type="Proteomes" id="UP000467700"/>
    </source>
</evidence>
<dbReference type="GO" id="GO:0000724">
    <property type="term" value="P:double-strand break repair via homologous recombination"/>
    <property type="evidence" value="ECO:0007669"/>
    <property type="project" value="TreeGrafter"/>
</dbReference>
<keyword evidence="1" id="KW-0479">Metal-binding</keyword>
<dbReference type="OrthoDB" id="337581at2759"/>